<dbReference type="InterPro" id="IPR036047">
    <property type="entry name" value="F-box-like_dom_sf"/>
</dbReference>
<name>A0AAV6WHM9_9LAMI</name>
<dbReference type="PANTHER" id="PTHR34145">
    <property type="entry name" value="OS02G0105600 PROTEIN"/>
    <property type="match status" value="1"/>
</dbReference>
<dbReference type="PANTHER" id="PTHR34145:SF28">
    <property type="entry name" value="F-BOX DOMAIN-CONTAINING PROTEIN"/>
    <property type="match status" value="1"/>
</dbReference>
<dbReference type="InterPro" id="IPR055411">
    <property type="entry name" value="LRR_FXL15/At3g58940/PEG3-like"/>
</dbReference>
<evidence type="ECO:0000313" key="2">
    <source>
        <dbReference type="EMBL" id="KAG8370093.1"/>
    </source>
</evidence>
<comment type="caution">
    <text evidence="2">The sequence shown here is derived from an EMBL/GenBank/DDBJ whole genome shotgun (WGS) entry which is preliminary data.</text>
</comment>
<evidence type="ECO:0000313" key="3">
    <source>
        <dbReference type="Proteomes" id="UP000826271"/>
    </source>
</evidence>
<gene>
    <name evidence="2" type="ORF">BUALT_Bualt14G0081700</name>
</gene>
<reference evidence="2" key="1">
    <citation type="submission" date="2019-10" db="EMBL/GenBank/DDBJ databases">
        <authorList>
            <person name="Zhang R."/>
            <person name="Pan Y."/>
            <person name="Wang J."/>
            <person name="Ma R."/>
            <person name="Yu S."/>
        </authorList>
    </citation>
    <scope>NUCLEOTIDE SEQUENCE</scope>
    <source>
        <strain evidence="2">LA-IB0</strain>
        <tissue evidence="2">Leaf</tissue>
    </source>
</reference>
<evidence type="ECO:0000259" key="1">
    <source>
        <dbReference type="Pfam" id="PF24758"/>
    </source>
</evidence>
<keyword evidence="3" id="KW-1185">Reference proteome</keyword>
<accession>A0AAV6WHM9</accession>
<sequence length="486" mass="57224">MENCKRMAAIDEHLHLPEPIIQHIQSFLSRKEAASTAVICKSWYNSWLTRPILDFDEHDFPDLFNKDEFYNFVKRSMERYHELNLNKESFKLWMNVRDIDSSSLATESIVKAVKLGVNNLNIEIYPPRTTYILPKEVFEIESLKVLSVFGCKIDWPLDRKLLCSKLQSLILRYVLVGDDVIWDIISSCPLIEKLLLYECQYSVRANPATEILTLRSPIKVSSFHKLKYLFLQKVNVNEQFFSDFSLKFPCLEDLSLHDCHGYKGRRQISSHSLKCISLTQTKMLWVNFDVPNIRKFTFKGTCIPRLSFTSALKEWESDISIVYYDNHLNASWFHELKRFLTNLTLSKISLCLWSFRKQHIDHVREIEGLPRPVLEKLMLPMHLETSMFSSFLDGLFWSCRPKVITINGFCKSRLLEFLCKRLIQVNENCYIPNQNVFGQCGLEEVNVESFEVTLNEWLSLPWQAFLDSLKVKEYKELRFLLKWMDC</sequence>
<dbReference type="Proteomes" id="UP000826271">
    <property type="component" value="Unassembled WGS sequence"/>
</dbReference>
<dbReference type="Gene3D" id="3.80.10.10">
    <property type="entry name" value="Ribonuclease Inhibitor"/>
    <property type="match status" value="1"/>
</dbReference>
<dbReference type="Pfam" id="PF24758">
    <property type="entry name" value="LRR_At5g56370"/>
    <property type="match status" value="1"/>
</dbReference>
<feature type="domain" description="F-box/LRR-repeat protein 15/At3g58940/PEG3-like LRR" evidence="1">
    <location>
        <begin position="116"/>
        <end position="204"/>
    </location>
</feature>
<dbReference type="InterPro" id="IPR053772">
    <property type="entry name" value="At1g61320/At1g61330-like"/>
</dbReference>
<dbReference type="SUPFAM" id="SSF81383">
    <property type="entry name" value="F-box domain"/>
    <property type="match status" value="1"/>
</dbReference>
<proteinExistence type="predicted"/>
<organism evidence="2 3">
    <name type="scientific">Buddleja alternifolia</name>
    <dbReference type="NCBI Taxonomy" id="168488"/>
    <lineage>
        <taxon>Eukaryota</taxon>
        <taxon>Viridiplantae</taxon>
        <taxon>Streptophyta</taxon>
        <taxon>Embryophyta</taxon>
        <taxon>Tracheophyta</taxon>
        <taxon>Spermatophyta</taxon>
        <taxon>Magnoliopsida</taxon>
        <taxon>eudicotyledons</taxon>
        <taxon>Gunneridae</taxon>
        <taxon>Pentapetalae</taxon>
        <taxon>asterids</taxon>
        <taxon>lamiids</taxon>
        <taxon>Lamiales</taxon>
        <taxon>Scrophulariaceae</taxon>
        <taxon>Buddlejeae</taxon>
        <taxon>Buddleja</taxon>
    </lineage>
</organism>
<dbReference type="AlphaFoldDB" id="A0AAV6WHM9"/>
<dbReference type="InterPro" id="IPR032675">
    <property type="entry name" value="LRR_dom_sf"/>
</dbReference>
<protein>
    <recommendedName>
        <fullName evidence="1">F-box/LRR-repeat protein 15/At3g58940/PEG3-like LRR domain-containing protein</fullName>
    </recommendedName>
</protein>
<dbReference type="EMBL" id="WHWC01000014">
    <property type="protein sequence ID" value="KAG8370093.1"/>
    <property type="molecule type" value="Genomic_DNA"/>
</dbReference>
<dbReference type="SUPFAM" id="SSF52047">
    <property type="entry name" value="RNI-like"/>
    <property type="match status" value="1"/>
</dbReference>